<dbReference type="Gene3D" id="3.40.50.720">
    <property type="entry name" value="NAD(P)-binding Rossmann-like Domain"/>
    <property type="match status" value="1"/>
</dbReference>
<evidence type="ECO:0000259" key="2">
    <source>
        <dbReference type="Pfam" id="PF19051"/>
    </source>
</evidence>
<accession>A0ABZ1CAU5</accession>
<dbReference type="EMBL" id="CP139781">
    <property type="protein sequence ID" value="WRQ88432.1"/>
    <property type="molecule type" value="Genomic_DNA"/>
</dbReference>
<dbReference type="InterPro" id="IPR043906">
    <property type="entry name" value="Gfo/Idh/MocA_OxRdtase_bact_C"/>
</dbReference>
<evidence type="ECO:0000259" key="1">
    <source>
        <dbReference type="Pfam" id="PF01408"/>
    </source>
</evidence>
<gene>
    <name evidence="3" type="ORF">K1X11_003385</name>
</gene>
<dbReference type="InterPro" id="IPR036291">
    <property type="entry name" value="NAD(P)-bd_dom_sf"/>
</dbReference>
<protein>
    <submittedName>
        <fullName evidence="3">Gfo/Idh/MocA family oxidoreductase</fullName>
    </submittedName>
</protein>
<organism evidence="3 4">
    <name type="scientific">Actomonas aquatica</name>
    <dbReference type="NCBI Taxonomy" id="2866162"/>
    <lineage>
        <taxon>Bacteria</taxon>
        <taxon>Pseudomonadati</taxon>
        <taxon>Verrucomicrobiota</taxon>
        <taxon>Opitutia</taxon>
        <taxon>Opitutales</taxon>
        <taxon>Opitutaceae</taxon>
        <taxon>Actomonas</taxon>
    </lineage>
</organism>
<dbReference type="SUPFAM" id="SSF55347">
    <property type="entry name" value="Glyceraldehyde-3-phosphate dehydrogenase-like, C-terminal domain"/>
    <property type="match status" value="1"/>
</dbReference>
<dbReference type="InterPro" id="IPR000683">
    <property type="entry name" value="Gfo/Idh/MocA-like_OxRdtase_N"/>
</dbReference>
<dbReference type="Pfam" id="PF01408">
    <property type="entry name" value="GFO_IDH_MocA"/>
    <property type="match status" value="1"/>
</dbReference>
<dbReference type="Pfam" id="PF19051">
    <property type="entry name" value="GFO_IDH_MocA_C2"/>
    <property type="match status" value="1"/>
</dbReference>
<proteinExistence type="predicted"/>
<dbReference type="Gene3D" id="3.30.360.10">
    <property type="entry name" value="Dihydrodipicolinate Reductase, domain 2"/>
    <property type="match status" value="1"/>
</dbReference>
<feature type="domain" description="Gfo/Idh/MocA-like oxidoreductase N-terminal" evidence="1">
    <location>
        <begin position="44"/>
        <end position="160"/>
    </location>
</feature>
<dbReference type="RefSeq" id="WP_221032544.1">
    <property type="nucleotide sequence ID" value="NZ_CP139781.1"/>
</dbReference>
<reference evidence="3 4" key="2">
    <citation type="submission" date="2023-12" db="EMBL/GenBank/DDBJ databases">
        <title>Description of an unclassified Opitutus bacterium of Verrucomicrobiota.</title>
        <authorList>
            <person name="Zhang D.-F."/>
        </authorList>
    </citation>
    <scope>NUCLEOTIDE SEQUENCE [LARGE SCALE GENOMIC DNA]</scope>
    <source>
        <strain evidence="3 4">WL0086</strain>
    </source>
</reference>
<feature type="domain" description="Gfo/Idh/MocA-like oxidoreductase bacterial type C-terminal" evidence="2">
    <location>
        <begin position="210"/>
        <end position="294"/>
    </location>
</feature>
<dbReference type="Proteomes" id="UP000738431">
    <property type="component" value="Chromosome"/>
</dbReference>
<name>A0ABZ1CAU5_9BACT</name>
<dbReference type="PROSITE" id="PS51318">
    <property type="entry name" value="TAT"/>
    <property type="match status" value="1"/>
</dbReference>
<keyword evidence="4" id="KW-1185">Reference proteome</keyword>
<reference evidence="3 4" key="1">
    <citation type="submission" date="2021-08" db="EMBL/GenBank/DDBJ databases">
        <authorList>
            <person name="Zhang D."/>
            <person name="Zhang A."/>
            <person name="Wang L."/>
        </authorList>
    </citation>
    <scope>NUCLEOTIDE SEQUENCE [LARGE SCALE GENOMIC DNA]</scope>
    <source>
        <strain evidence="3 4">WL0086</strain>
    </source>
</reference>
<dbReference type="PANTHER" id="PTHR43818:SF10">
    <property type="entry name" value="NADH-DEPENDENT DEHYDROGENASE-RELATED"/>
    <property type="match status" value="1"/>
</dbReference>
<evidence type="ECO:0000313" key="3">
    <source>
        <dbReference type="EMBL" id="WRQ88432.1"/>
    </source>
</evidence>
<evidence type="ECO:0000313" key="4">
    <source>
        <dbReference type="Proteomes" id="UP000738431"/>
    </source>
</evidence>
<sequence length="449" mass="49469">MQLDPNLSRRSFLKKTSIASTAAMAFPAIMKGQGGAASPNSKLNLAIVGVGGRGRNAIEALVGETFVAFCDVDDKMAAEAYQNYPDVPRFRDYREMFATMGDKIDGVVISTPDHMHFPIAMTAIAHGKHVYVEKPLTHTVEEARLLTAAAKKAGVITQMGNQGHSNEGTRLLKEWIAAGVLGEVREVHSWTNRPIWPQGLPWPDHSKMLPVVPDTLDWNLWLGVAPERAYDPAYVPFAWRGWWDFGCGAFGDMACHIMDAAYWGLELTAPTAVEAFSAKMTEHACPVSSVVKFDFAARGNMPSVKWTWYDGGLTPTLPPEFEAGRQLPRDGSGSFIIGSEASVLSTTYNSSIRIFPETKMREIAPNLPPKTLPRVPTSNHHEAWAIAIREGYQPAANFDYAGPFSETVLLGNVAIRANRRIEWDAANMKIPNLPSAEQYLTKSYRPGFF</sequence>
<dbReference type="PANTHER" id="PTHR43818">
    <property type="entry name" value="BCDNA.GH03377"/>
    <property type="match status" value="1"/>
</dbReference>
<dbReference type="InterPro" id="IPR050463">
    <property type="entry name" value="Gfo/Idh/MocA_oxidrdct_glycsds"/>
</dbReference>
<dbReference type="SUPFAM" id="SSF51735">
    <property type="entry name" value="NAD(P)-binding Rossmann-fold domains"/>
    <property type="match status" value="1"/>
</dbReference>
<dbReference type="InterPro" id="IPR006311">
    <property type="entry name" value="TAT_signal"/>
</dbReference>